<dbReference type="Proteomes" id="UP000192566">
    <property type="component" value="Unassembled WGS sequence"/>
</dbReference>
<dbReference type="EMBL" id="MVHR01000021">
    <property type="protein sequence ID" value="ORA72285.1"/>
    <property type="molecule type" value="Genomic_DNA"/>
</dbReference>
<organism evidence="1 2">
    <name type="scientific">Mycobacterium heidelbergense</name>
    <dbReference type="NCBI Taxonomy" id="53376"/>
    <lineage>
        <taxon>Bacteria</taxon>
        <taxon>Bacillati</taxon>
        <taxon>Actinomycetota</taxon>
        <taxon>Actinomycetes</taxon>
        <taxon>Mycobacteriales</taxon>
        <taxon>Mycobacteriaceae</taxon>
        <taxon>Mycobacterium</taxon>
        <taxon>Mycobacterium simiae complex</taxon>
    </lineage>
</organism>
<name>A0A1X0DIV8_MYCHE</name>
<dbReference type="RefSeq" id="WP_083074820.1">
    <property type="nucleotide sequence ID" value="NZ_AP022615.1"/>
</dbReference>
<accession>A0A1X0DIV8</accession>
<dbReference type="STRING" id="53376.BST25_15105"/>
<proteinExistence type="predicted"/>
<keyword evidence="2" id="KW-1185">Reference proteome</keyword>
<protein>
    <submittedName>
        <fullName evidence="1">Uncharacterized protein</fullName>
    </submittedName>
</protein>
<evidence type="ECO:0000313" key="1">
    <source>
        <dbReference type="EMBL" id="ORA72285.1"/>
    </source>
</evidence>
<evidence type="ECO:0000313" key="2">
    <source>
        <dbReference type="Proteomes" id="UP000192566"/>
    </source>
</evidence>
<dbReference type="AlphaFoldDB" id="A0A1X0DIV8"/>
<sequence>MSLFGYLTVLAGVAELVFATFVFMFVKRLLGRSPSPIGEEIGGSKKVLDKLRRGEPMSKEELDFARQTVADRGSLLAFSLPAAVFAIGCFYVFGSLELHGTRSLRTLIGLGPLFGSINITIRLLRVAALKRRLRDVP</sequence>
<comment type="caution">
    <text evidence="1">The sequence shown here is derived from an EMBL/GenBank/DDBJ whole genome shotgun (WGS) entry which is preliminary data.</text>
</comment>
<gene>
    <name evidence="1" type="ORF">BST25_15105</name>
</gene>
<reference evidence="1 2" key="1">
    <citation type="submission" date="2017-02" db="EMBL/GenBank/DDBJ databases">
        <title>The new phylogeny of genus Mycobacterium.</title>
        <authorList>
            <person name="Tortoli E."/>
            <person name="Trovato A."/>
            <person name="Cirillo D.M."/>
        </authorList>
    </citation>
    <scope>NUCLEOTIDE SEQUENCE [LARGE SCALE GENOMIC DNA]</scope>
    <source>
        <strain evidence="1 2">DSM 44471</strain>
    </source>
</reference>